<dbReference type="AlphaFoldDB" id="A0A1H2TWB2"/>
<dbReference type="Gene3D" id="2.160.20.120">
    <property type="match status" value="1"/>
</dbReference>
<proteinExistence type="predicted"/>
<dbReference type="Proteomes" id="UP000199595">
    <property type="component" value="Unassembled WGS sequence"/>
</dbReference>
<dbReference type="STRING" id="762486.SAMN05444411_101809"/>
<dbReference type="Pfam" id="PF10988">
    <property type="entry name" value="DUF2807"/>
    <property type="match status" value="1"/>
</dbReference>
<feature type="domain" description="Putative auto-transporter adhesin head GIN" evidence="1">
    <location>
        <begin position="42"/>
        <end position="232"/>
    </location>
</feature>
<accession>A0A1H2TWB2</accession>
<protein>
    <submittedName>
        <fullName evidence="2">Putative auto-transporter adhesin, head GIN domain</fullName>
    </submittedName>
</protein>
<reference evidence="2 3" key="1">
    <citation type="submission" date="2016-10" db="EMBL/GenBank/DDBJ databases">
        <authorList>
            <person name="de Groot N.N."/>
        </authorList>
    </citation>
    <scope>NUCLEOTIDE SEQUENCE [LARGE SCALE GENOMIC DNA]</scope>
    <source>
        <strain evidence="2 3">DSM 24956</strain>
    </source>
</reference>
<gene>
    <name evidence="2" type="ORF">SAMN05444411_101809</name>
</gene>
<evidence type="ECO:0000259" key="1">
    <source>
        <dbReference type="Pfam" id="PF10988"/>
    </source>
</evidence>
<name>A0A1H2TWB2_9FLAO</name>
<dbReference type="EMBL" id="FNNJ01000001">
    <property type="protein sequence ID" value="SDW47454.1"/>
    <property type="molecule type" value="Genomic_DNA"/>
</dbReference>
<dbReference type="RefSeq" id="WP_090119967.1">
    <property type="nucleotide sequence ID" value="NZ_FNNJ01000001.1"/>
</dbReference>
<organism evidence="2 3">
    <name type="scientific">Lutibacter oricola</name>
    <dbReference type="NCBI Taxonomy" id="762486"/>
    <lineage>
        <taxon>Bacteria</taxon>
        <taxon>Pseudomonadati</taxon>
        <taxon>Bacteroidota</taxon>
        <taxon>Flavobacteriia</taxon>
        <taxon>Flavobacteriales</taxon>
        <taxon>Flavobacteriaceae</taxon>
        <taxon>Lutibacter</taxon>
    </lineage>
</organism>
<evidence type="ECO:0000313" key="3">
    <source>
        <dbReference type="Proteomes" id="UP000199595"/>
    </source>
</evidence>
<sequence>MKKYIYILIILLSFNSCNNEDTGDCFQTAGTTIQQEFNVDSFDKILIHERAGLIIEQGPIQKVIIETGENLLPDITVEVVNGELIVRDNNACNFVRDYGTTKVIVTSPNITRIRNASEQDVASKGTLTYPSLYLMSVGDKTKYLPVGDFYLDIENENLKVWSNGVANFYITGTCNKLDVNLSNGDTRFHGKNLIVKVAIARNLSSNDIEVFPTESLTGEILSTGNIISYNKPPIVNIEVQGDFGKLIFK</sequence>
<dbReference type="OrthoDB" id="1466971at2"/>
<dbReference type="InterPro" id="IPR021255">
    <property type="entry name" value="DUF2807"/>
</dbReference>
<evidence type="ECO:0000313" key="2">
    <source>
        <dbReference type="EMBL" id="SDW47454.1"/>
    </source>
</evidence>
<keyword evidence="3" id="KW-1185">Reference proteome</keyword>